<evidence type="ECO:0000313" key="2">
    <source>
        <dbReference type="EMBL" id="SNT39828.1"/>
    </source>
</evidence>
<dbReference type="Proteomes" id="UP000198318">
    <property type="component" value="Unassembled WGS sequence"/>
</dbReference>
<accession>A0A239MCX2</accession>
<name>A0A239MCX2_9ACTN</name>
<feature type="transmembrane region" description="Helical" evidence="1">
    <location>
        <begin position="72"/>
        <end position="93"/>
    </location>
</feature>
<dbReference type="AlphaFoldDB" id="A0A239MCX2"/>
<organism evidence="2 3">
    <name type="scientific">Actinomadura meyerae</name>
    <dbReference type="NCBI Taxonomy" id="240840"/>
    <lineage>
        <taxon>Bacteria</taxon>
        <taxon>Bacillati</taxon>
        <taxon>Actinomycetota</taxon>
        <taxon>Actinomycetes</taxon>
        <taxon>Streptosporangiales</taxon>
        <taxon>Thermomonosporaceae</taxon>
        <taxon>Actinomadura</taxon>
    </lineage>
</organism>
<keyword evidence="1" id="KW-1133">Transmembrane helix</keyword>
<dbReference type="EMBL" id="FZOR01000027">
    <property type="protein sequence ID" value="SNT39828.1"/>
    <property type="molecule type" value="Genomic_DNA"/>
</dbReference>
<feature type="transmembrane region" description="Helical" evidence="1">
    <location>
        <begin position="121"/>
        <end position="144"/>
    </location>
</feature>
<sequence>MDEALFLILILAVLAWAHFLRSTMVSWIWGPLVRSTDGDVALAAVRSAVLYLAGAAAVGLALLAVHSVLDGLFARAAAFMLSLLYAPVAYMPIFTRGDPYGAIRRLLMRAGATEKQARASAWATGPLTFIGLAVVGGGLLSAFVA</sequence>
<keyword evidence="1" id="KW-0472">Membrane</keyword>
<dbReference type="RefSeq" id="WP_089328586.1">
    <property type="nucleotide sequence ID" value="NZ_FZOR01000027.1"/>
</dbReference>
<keyword evidence="3" id="KW-1185">Reference proteome</keyword>
<protein>
    <submittedName>
        <fullName evidence="2">Uncharacterized protein</fullName>
    </submittedName>
</protein>
<proteinExistence type="predicted"/>
<dbReference type="OrthoDB" id="3483623at2"/>
<reference evidence="2 3" key="1">
    <citation type="submission" date="2017-06" db="EMBL/GenBank/DDBJ databases">
        <authorList>
            <person name="Kim H.J."/>
            <person name="Triplett B.A."/>
        </authorList>
    </citation>
    <scope>NUCLEOTIDE SEQUENCE [LARGE SCALE GENOMIC DNA]</scope>
    <source>
        <strain evidence="2 3">DSM 44715</strain>
    </source>
</reference>
<feature type="transmembrane region" description="Helical" evidence="1">
    <location>
        <begin position="41"/>
        <end position="65"/>
    </location>
</feature>
<gene>
    <name evidence="2" type="ORF">SAMN05443665_102725</name>
</gene>
<evidence type="ECO:0000256" key="1">
    <source>
        <dbReference type="SAM" id="Phobius"/>
    </source>
</evidence>
<evidence type="ECO:0000313" key="3">
    <source>
        <dbReference type="Proteomes" id="UP000198318"/>
    </source>
</evidence>
<keyword evidence="1" id="KW-0812">Transmembrane</keyword>